<dbReference type="NCBIfam" id="TIGR03178">
    <property type="entry name" value="allantoinase"/>
    <property type="match status" value="1"/>
</dbReference>
<comment type="subunit">
    <text evidence="4">Homotetramer.</text>
</comment>
<dbReference type="Pfam" id="PF01979">
    <property type="entry name" value="Amidohydro_1"/>
    <property type="match status" value="1"/>
</dbReference>
<dbReference type="PANTHER" id="PTHR43668">
    <property type="entry name" value="ALLANTOINASE"/>
    <property type="match status" value="1"/>
</dbReference>
<evidence type="ECO:0000256" key="6">
    <source>
        <dbReference type="ARBA" id="ARBA00022631"/>
    </source>
</evidence>
<dbReference type="EC" id="3.5.2.5" evidence="5"/>
<organism evidence="12 13">
    <name type="scientific">Thermobispora bispora (strain ATCC 19993 / DSM 43833 / CBS 139.67 / JCM 10125 / KCTC 9307 / NBRC 14880 / R51)</name>
    <dbReference type="NCBI Taxonomy" id="469371"/>
    <lineage>
        <taxon>Bacteria</taxon>
        <taxon>Bacillati</taxon>
        <taxon>Actinomycetota</taxon>
        <taxon>Actinomycetes</taxon>
        <taxon>Streptosporangiales</taxon>
        <taxon>Streptosporangiaceae</taxon>
        <taxon>Thermobispora</taxon>
    </lineage>
</organism>
<dbReference type="OrthoDB" id="9803027at2"/>
<dbReference type="GO" id="GO:0004038">
    <property type="term" value="F:allantoinase activity"/>
    <property type="evidence" value="ECO:0007669"/>
    <property type="project" value="UniProtKB-EC"/>
</dbReference>
<evidence type="ECO:0000256" key="7">
    <source>
        <dbReference type="ARBA" id="ARBA00022723"/>
    </source>
</evidence>
<dbReference type="InterPro" id="IPR050138">
    <property type="entry name" value="DHOase/Allantoinase_Hydrolase"/>
</dbReference>
<keyword evidence="13" id="KW-1185">Reference proteome</keyword>
<dbReference type="InterPro" id="IPR011059">
    <property type="entry name" value="Metal-dep_hydrolase_composite"/>
</dbReference>
<keyword evidence="6" id="KW-0659">Purine metabolism</keyword>
<evidence type="ECO:0000259" key="11">
    <source>
        <dbReference type="Pfam" id="PF01979"/>
    </source>
</evidence>
<proteinExistence type="inferred from homology"/>
<dbReference type="Proteomes" id="UP000006640">
    <property type="component" value="Chromosome"/>
</dbReference>
<evidence type="ECO:0000313" key="12">
    <source>
        <dbReference type="EMBL" id="ADG89292.1"/>
    </source>
</evidence>
<feature type="domain" description="Amidohydrolase-related" evidence="11">
    <location>
        <begin position="86"/>
        <end position="460"/>
    </location>
</feature>
<gene>
    <name evidence="12" type="ordered locus">Tbis_2590</name>
</gene>
<keyword evidence="8" id="KW-0378">Hydrolase</keyword>
<accession>D6Y597</accession>
<keyword evidence="7" id="KW-0479">Metal-binding</keyword>
<evidence type="ECO:0000256" key="2">
    <source>
        <dbReference type="ARBA" id="ARBA00004968"/>
    </source>
</evidence>
<dbReference type="InterPro" id="IPR006680">
    <property type="entry name" value="Amidohydro-rel"/>
</dbReference>
<dbReference type="HOGENOM" id="CLU_015572_4_1_11"/>
<dbReference type="GO" id="GO:0006145">
    <property type="term" value="P:purine nucleobase catabolic process"/>
    <property type="evidence" value="ECO:0007669"/>
    <property type="project" value="TreeGrafter"/>
</dbReference>
<protein>
    <recommendedName>
        <fullName evidence="5">allantoinase</fullName>
        <ecNumber evidence="5">3.5.2.5</ecNumber>
    </recommendedName>
</protein>
<evidence type="ECO:0000313" key="13">
    <source>
        <dbReference type="Proteomes" id="UP000006640"/>
    </source>
</evidence>
<dbReference type="InterPro" id="IPR017593">
    <property type="entry name" value="Allantoinase"/>
</dbReference>
<dbReference type="GO" id="GO:0008270">
    <property type="term" value="F:zinc ion binding"/>
    <property type="evidence" value="ECO:0007669"/>
    <property type="project" value="InterPro"/>
</dbReference>
<evidence type="ECO:0000256" key="10">
    <source>
        <dbReference type="SAM" id="MobiDB-lite"/>
    </source>
</evidence>
<dbReference type="RefSeq" id="WP_013132825.1">
    <property type="nucleotide sequence ID" value="NC_014165.1"/>
</dbReference>
<evidence type="ECO:0000256" key="9">
    <source>
        <dbReference type="ARBA" id="ARBA00022833"/>
    </source>
</evidence>
<dbReference type="SUPFAM" id="SSF51556">
    <property type="entry name" value="Metallo-dependent hydrolases"/>
    <property type="match status" value="1"/>
</dbReference>
<dbReference type="GO" id="GO:0000256">
    <property type="term" value="P:allantoin catabolic process"/>
    <property type="evidence" value="ECO:0007669"/>
    <property type="project" value="InterPro"/>
</dbReference>
<dbReference type="PANTHER" id="PTHR43668:SF2">
    <property type="entry name" value="ALLANTOINASE"/>
    <property type="match status" value="1"/>
</dbReference>
<dbReference type="InterPro" id="IPR032466">
    <property type="entry name" value="Metal_Hydrolase"/>
</dbReference>
<comment type="similarity">
    <text evidence="3">Belongs to the metallo-dependent hydrolases superfamily. Allantoinase family.</text>
</comment>
<dbReference type="AlphaFoldDB" id="D6Y597"/>
<keyword evidence="9" id="KW-0862">Zinc</keyword>
<dbReference type="eggNOG" id="COG0044">
    <property type="taxonomic scope" value="Bacteria"/>
</dbReference>
<evidence type="ECO:0000256" key="3">
    <source>
        <dbReference type="ARBA" id="ARBA00010368"/>
    </source>
</evidence>
<dbReference type="Gene3D" id="3.20.20.140">
    <property type="entry name" value="Metal-dependent hydrolases"/>
    <property type="match status" value="1"/>
</dbReference>
<dbReference type="GO" id="GO:0005737">
    <property type="term" value="C:cytoplasm"/>
    <property type="evidence" value="ECO:0007669"/>
    <property type="project" value="TreeGrafter"/>
</dbReference>
<feature type="region of interest" description="Disordered" evidence="10">
    <location>
        <begin position="1"/>
        <end position="33"/>
    </location>
</feature>
<dbReference type="SUPFAM" id="SSF51338">
    <property type="entry name" value="Composite domain of metallo-dependent hydrolases"/>
    <property type="match status" value="1"/>
</dbReference>
<dbReference type="KEGG" id="tbi:Tbis_2590"/>
<comment type="cofactor">
    <cofactor evidence="1">
        <name>Zn(2+)</name>
        <dbReference type="ChEBI" id="CHEBI:29105"/>
    </cofactor>
</comment>
<reference evidence="12 13" key="1">
    <citation type="submission" date="2010-01" db="EMBL/GenBank/DDBJ databases">
        <title>The complete genome of Thermobispora bispora DSM 43833.</title>
        <authorList>
            <consortium name="US DOE Joint Genome Institute (JGI-PGF)"/>
            <person name="Lucas S."/>
            <person name="Copeland A."/>
            <person name="Lapidus A."/>
            <person name="Glavina del Rio T."/>
            <person name="Dalin E."/>
            <person name="Tice H."/>
            <person name="Bruce D."/>
            <person name="Goodwin L."/>
            <person name="Pitluck S."/>
            <person name="Kyrpides N."/>
            <person name="Mavromatis K."/>
            <person name="Ivanova N."/>
            <person name="Mikhailova N."/>
            <person name="Chertkov O."/>
            <person name="Brettin T."/>
            <person name="Detter J.C."/>
            <person name="Han C."/>
            <person name="Larimer F."/>
            <person name="Land M."/>
            <person name="Hauser L."/>
            <person name="Markowitz V."/>
            <person name="Cheng J.-F."/>
            <person name="Hugenholtz P."/>
            <person name="Woyke T."/>
            <person name="Wu D."/>
            <person name="Jando M."/>
            <person name="Schneider S."/>
            <person name="Klenk H.-P."/>
            <person name="Eisen J.A."/>
        </authorList>
    </citation>
    <scope>NUCLEOTIDE SEQUENCE [LARGE SCALE GENOMIC DNA]</scope>
    <source>
        <strain evidence="13">ATCC 19993 / DSM 43833 / CBS 139.67 / JCM 10125 / KCTC 9307 / NBRC 14880 / R51</strain>
    </source>
</reference>
<evidence type="ECO:0000256" key="8">
    <source>
        <dbReference type="ARBA" id="ARBA00022801"/>
    </source>
</evidence>
<sequence>MRRGPVHHPAVLRQGRPARAADTATARHREDTTSRHDLVIRARRVITGAGETGRCIGVTGGRITAVEPLGSALTGDRVVEYGDDVVLLPGLVDTHVHVNEPGRTEWEGFATATRAAAAGGITTLIDMPLNSVPPTVDPAALEAKRASAAGRCHVDVGFWGGAVPGNLGKLRPLHEAGVFGFKCFLIDSGVEEFGHLDPALLAEVLAEVARFGGLVLVHAEDPAEIGRAPAARGRRYRDFLASRPSRAEDAAIARVIEAAAATGCRVHILHLASSDALAMIEAARRDGVRITVETCPHYLTFAAEEIPDGATQFKCCPPIREAAHRERLWAGLARGAVDCVVSDHSPCTPDLKRLDAGDFGLAWGGISSLQLGLPAVWTEARRRGHTLRDVARWLAERPAEIAGLRRKGRIAVGYDADFCVFAPDEEFTVDPARLHHRNPITPYAGRTLTGVVRRTWLRGAEVGGEPAGRLLRRGEA</sequence>
<name>D6Y597_THEBD</name>
<dbReference type="FunFam" id="3.20.20.140:FF:000032">
    <property type="entry name" value="Allantoinase Dal1"/>
    <property type="match status" value="1"/>
</dbReference>
<evidence type="ECO:0000256" key="5">
    <source>
        <dbReference type="ARBA" id="ARBA00012863"/>
    </source>
</evidence>
<comment type="pathway">
    <text evidence="2">Nitrogen metabolism; (S)-allantoin degradation; allantoate from (S)-allantoin: step 1/1.</text>
</comment>
<dbReference type="EMBL" id="CP001874">
    <property type="protein sequence ID" value="ADG89292.1"/>
    <property type="molecule type" value="Genomic_DNA"/>
</dbReference>
<dbReference type="STRING" id="469371.Tbis_2590"/>
<evidence type="ECO:0000256" key="1">
    <source>
        <dbReference type="ARBA" id="ARBA00001947"/>
    </source>
</evidence>
<dbReference type="GO" id="GO:0050897">
    <property type="term" value="F:cobalt ion binding"/>
    <property type="evidence" value="ECO:0007669"/>
    <property type="project" value="InterPro"/>
</dbReference>
<evidence type="ECO:0000256" key="4">
    <source>
        <dbReference type="ARBA" id="ARBA00011881"/>
    </source>
</evidence>